<dbReference type="Gene3D" id="1.25.40.10">
    <property type="entry name" value="Tetratricopeptide repeat domain"/>
    <property type="match status" value="2"/>
</dbReference>
<protein>
    <recommendedName>
        <fullName evidence="6">Pentacotripeptide-repeat region of PRORP domain-containing protein</fullName>
    </recommendedName>
</protein>
<name>A0A6A6KEH7_HEVBR</name>
<keyword evidence="5" id="KW-1185">Reference proteome</keyword>
<dbReference type="PANTHER" id="PTHR47939:SF6">
    <property type="entry name" value="OS03G0168400 PROTEIN"/>
    <property type="match status" value="1"/>
</dbReference>
<keyword evidence="2" id="KW-0677">Repeat</keyword>
<dbReference type="Proteomes" id="UP000467840">
    <property type="component" value="Chromosome 3"/>
</dbReference>
<dbReference type="Pfam" id="PF13041">
    <property type="entry name" value="PPR_2"/>
    <property type="match status" value="1"/>
</dbReference>
<dbReference type="AlphaFoldDB" id="A0A6A6KEH7"/>
<accession>A0A6A6KEH7</accession>
<evidence type="ECO:0000256" key="2">
    <source>
        <dbReference type="ARBA" id="ARBA00022737"/>
    </source>
</evidence>
<evidence type="ECO:0000256" key="1">
    <source>
        <dbReference type="ARBA" id="ARBA00007626"/>
    </source>
</evidence>
<evidence type="ECO:0008006" key="6">
    <source>
        <dbReference type="Google" id="ProtNLM"/>
    </source>
</evidence>
<gene>
    <name evidence="4" type="ORF">GH714_039343</name>
</gene>
<dbReference type="InterPro" id="IPR050667">
    <property type="entry name" value="PPR-containing_protein"/>
</dbReference>
<reference evidence="4 5" key="1">
    <citation type="journal article" date="2020" name="Mol. Plant">
        <title>The Chromosome-Based Rubber Tree Genome Provides New Insights into Spurge Genome Evolution and Rubber Biosynthesis.</title>
        <authorList>
            <person name="Liu J."/>
            <person name="Shi C."/>
            <person name="Shi C.C."/>
            <person name="Li W."/>
            <person name="Zhang Q.J."/>
            <person name="Zhang Y."/>
            <person name="Li K."/>
            <person name="Lu H.F."/>
            <person name="Shi C."/>
            <person name="Zhu S.T."/>
            <person name="Xiao Z.Y."/>
            <person name="Nan H."/>
            <person name="Yue Y."/>
            <person name="Zhu X.G."/>
            <person name="Wu Y."/>
            <person name="Hong X.N."/>
            <person name="Fan G.Y."/>
            <person name="Tong Y."/>
            <person name="Zhang D."/>
            <person name="Mao C.L."/>
            <person name="Liu Y.L."/>
            <person name="Hao S.J."/>
            <person name="Liu W.Q."/>
            <person name="Lv M.Q."/>
            <person name="Zhang H.B."/>
            <person name="Liu Y."/>
            <person name="Hu-Tang G.R."/>
            <person name="Wang J.P."/>
            <person name="Wang J.H."/>
            <person name="Sun Y.H."/>
            <person name="Ni S.B."/>
            <person name="Chen W.B."/>
            <person name="Zhang X.C."/>
            <person name="Jiao Y.N."/>
            <person name="Eichler E.E."/>
            <person name="Li G.H."/>
            <person name="Liu X."/>
            <person name="Gao L.Z."/>
        </authorList>
    </citation>
    <scope>NUCLEOTIDE SEQUENCE [LARGE SCALE GENOMIC DNA]</scope>
    <source>
        <strain evidence="5">cv. GT1</strain>
        <tissue evidence="4">Leaf</tissue>
    </source>
</reference>
<evidence type="ECO:0000313" key="5">
    <source>
        <dbReference type="Proteomes" id="UP000467840"/>
    </source>
</evidence>
<sequence>MNPIQNPHCYTIPIQTSIMPRKATNIHFPEKPASDFNFQGNQTFPESEQVKFTTLTSQDTVLTRTNAIDTLLSHRNDPMSALTYFNRLERTRKFVRSLDSLCVLLHILTRSSETSRRAQNLLNRFISGDSGPMPTVLVDHLIETAKRFDFESDSRVYNYLLNSYVRANKLNDAVDCFNRMIGGNIFPWVPFLNIFLSALVRNNMICETQKVYNEMVLKGLHGDLFTVHIMMRASLKENKHEEAKKFFSNAKDRGMELDAAVYSMVIQAFCKNSDVNLACGLLSEMRDKGWVPSEGTFTSVILACVKQGNMAEALRLKTR</sequence>
<proteinExistence type="inferred from homology"/>
<evidence type="ECO:0000256" key="3">
    <source>
        <dbReference type="PROSITE-ProRule" id="PRU00708"/>
    </source>
</evidence>
<comment type="caution">
    <text evidence="4">The sequence shown here is derived from an EMBL/GenBank/DDBJ whole genome shotgun (WGS) entry which is preliminary data.</text>
</comment>
<organism evidence="4 5">
    <name type="scientific">Hevea brasiliensis</name>
    <name type="common">Para rubber tree</name>
    <name type="synonym">Siphonia brasiliensis</name>
    <dbReference type="NCBI Taxonomy" id="3981"/>
    <lineage>
        <taxon>Eukaryota</taxon>
        <taxon>Viridiplantae</taxon>
        <taxon>Streptophyta</taxon>
        <taxon>Embryophyta</taxon>
        <taxon>Tracheophyta</taxon>
        <taxon>Spermatophyta</taxon>
        <taxon>Magnoliopsida</taxon>
        <taxon>eudicotyledons</taxon>
        <taxon>Gunneridae</taxon>
        <taxon>Pentapetalae</taxon>
        <taxon>rosids</taxon>
        <taxon>fabids</taxon>
        <taxon>Malpighiales</taxon>
        <taxon>Euphorbiaceae</taxon>
        <taxon>Crotonoideae</taxon>
        <taxon>Micrandreae</taxon>
        <taxon>Hevea</taxon>
    </lineage>
</organism>
<feature type="repeat" description="PPR" evidence="3">
    <location>
        <begin position="223"/>
        <end position="257"/>
    </location>
</feature>
<dbReference type="PROSITE" id="PS51375">
    <property type="entry name" value="PPR"/>
    <property type="match status" value="3"/>
</dbReference>
<dbReference type="InterPro" id="IPR002885">
    <property type="entry name" value="PPR_rpt"/>
</dbReference>
<dbReference type="EMBL" id="JAAGAX010000017">
    <property type="protein sequence ID" value="KAF2287207.1"/>
    <property type="molecule type" value="Genomic_DNA"/>
</dbReference>
<evidence type="ECO:0000313" key="4">
    <source>
        <dbReference type="EMBL" id="KAF2287207.1"/>
    </source>
</evidence>
<dbReference type="NCBIfam" id="TIGR00756">
    <property type="entry name" value="PPR"/>
    <property type="match status" value="2"/>
</dbReference>
<dbReference type="Pfam" id="PF01535">
    <property type="entry name" value="PPR"/>
    <property type="match status" value="2"/>
</dbReference>
<dbReference type="InterPro" id="IPR011990">
    <property type="entry name" value="TPR-like_helical_dom_sf"/>
</dbReference>
<feature type="repeat" description="PPR" evidence="3">
    <location>
        <begin position="258"/>
        <end position="292"/>
    </location>
</feature>
<feature type="repeat" description="PPR" evidence="3">
    <location>
        <begin position="153"/>
        <end position="187"/>
    </location>
</feature>
<comment type="similarity">
    <text evidence="1">Belongs to the PPR family. P subfamily.</text>
</comment>
<dbReference type="PANTHER" id="PTHR47939">
    <property type="entry name" value="MEMBRANE-ASSOCIATED SALT-INDUCIBLE PROTEIN-LIKE"/>
    <property type="match status" value="1"/>
</dbReference>